<evidence type="ECO:0000259" key="17">
    <source>
        <dbReference type="Pfam" id="PF02769"/>
    </source>
</evidence>
<feature type="domain" description="PurM-like C-terminal" evidence="17">
    <location>
        <begin position="183"/>
        <end position="346"/>
    </location>
</feature>
<evidence type="ECO:0000313" key="18">
    <source>
        <dbReference type="EMBL" id="NVD43627.1"/>
    </source>
</evidence>
<dbReference type="GO" id="GO:0004641">
    <property type="term" value="F:phosphoribosylformylglycinamidine cyclo-ligase activity"/>
    <property type="evidence" value="ECO:0007669"/>
    <property type="project" value="UniProtKB-UniRule"/>
</dbReference>
<evidence type="ECO:0000256" key="5">
    <source>
        <dbReference type="ARBA" id="ARBA00020367"/>
    </source>
</evidence>
<protein>
    <recommendedName>
        <fullName evidence="5 15">Phosphoribosylformylglycinamidine cyclo-ligase</fullName>
        <ecNumber evidence="4 15">6.3.3.1</ecNumber>
    </recommendedName>
    <alternativeName>
        <fullName evidence="12 15">AIR synthase</fullName>
    </alternativeName>
    <alternativeName>
        <fullName evidence="13 15">AIRS</fullName>
    </alternativeName>
    <alternativeName>
        <fullName evidence="11 15">Phosphoribosyl-aminoimidazole synthetase</fullName>
    </alternativeName>
</protein>
<dbReference type="FunFam" id="3.90.650.10:FF:000011">
    <property type="entry name" value="Phosphoribosylformylglycinamidine cyclo-ligase"/>
    <property type="match status" value="1"/>
</dbReference>
<dbReference type="GO" id="GO:0046084">
    <property type="term" value="P:adenine biosynthetic process"/>
    <property type="evidence" value="ECO:0007669"/>
    <property type="project" value="TreeGrafter"/>
</dbReference>
<evidence type="ECO:0000256" key="1">
    <source>
        <dbReference type="ARBA" id="ARBA00004496"/>
    </source>
</evidence>
<dbReference type="EC" id="6.3.3.1" evidence="4 15"/>
<dbReference type="UniPathway" id="UPA00074">
    <property type="reaction ID" value="UER00129"/>
</dbReference>
<evidence type="ECO:0000256" key="6">
    <source>
        <dbReference type="ARBA" id="ARBA00022490"/>
    </source>
</evidence>
<dbReference type="AlphaFoldDB" id="A0A850GZ20"/>
<evidence type="ECO:0000256" key="4">
    <source>
        <dbReference type="ARBA" id="ARBA00013047"/>
    </source>
</evidence>
<dbReference type="CDD" id="cd02196">
    <property type="entry name" value="PurM"/>
    <property type="match status" value="1"/>
</dbReference>
<organism evidence="18 19">
    <name type="scientific">Qipengyuania atrilutea</name>
    <dbReference type="NCBI Taxonomy" id="2744473"/>
    <lineage>
        <taxon>Bacteria</taxon>
        <taxon>Pseudomonadati</taxon>
        <taxon>Pseudomonadota</taxon>
        <taxon>Alphaproteobacteria</taxon>
        <taxon>Sphingomonadales</taxon>
        <taxon>Erythrobacteraceae</taxon>
        <taxon>Qipengyuania</taxon>
    </lineage>
</organism>
<evidence type="ECO:0000313" key="19">
    <source>
        <dbReference type="Proteomes" id="UP000561438"/>
    </source>
</evidence>
<keyword evidence="8 15" id="KW-0547">Nucleotide-binding</keyword>
<evidence type="ECO:0000256" key="8">
    <source>
        <dbReference type="ARBA" id="ARBA00022741"/>
    </source>
</evidence>
<dbReference type="GO" id="GO:0005524">
    <property type="term" value="F:ATP binding"/>
    <property type="evidence" value="ECO:0007669"/>
    <property type="project" value="UniProtKB-KW"/>
</dbReference>
<dbReference type="InterPro" id="IPR004733">
    <property type="entry name" value="PurM_cligase"/>
</dbReference>
<evidence type="ECO:0000256" key="10">
    <source>
        <dbReference type="ARBA" id="ARBA00022840"/>
    </source>
</evidence>
<evidence type="ECO:0000256" key="15">
    <source>
        <dbReference type="HAMAP-Rule" id="MF_00741"/>
    </source>
</evidence>
<evidence type="ECO:0000256" key="3">
    <source>
        <dbReference type="ARBA" id="ARBA00010280"/>
    </source>
</evidence>
<gene>
    <name evidence="15" type="primary">purM</name>
    <name evidence="18" type="ORF">HUV48_01175</name>
</gene>
<dbReference type="GO" id="GO:0004637">
    <property type="term" value="F:phosphoribosylamine-glycine ligase activity"/>
    <property type="evidence" value="ECO:0007669"/>
    <property type="project" value="TreeGrafter"/>
</dbReference>
<name>A0A850GZ20_9SPHN</name>
<keyword evidence="9 15" id="KW-0658">Purine biosynthesis</keyword>
<dbReference type="GO" id="GO:0006189">
    <property type="term" value="P:'de novo' IMP biosynthetic process"/>
    <property type="evidence" value="ECO:0007669"/>
    <property type="project" value="UniProtKB-UniRule"/>
</dbReference>
<dbReference type="NCBIfam" id="TIGR00878">
    <property type="entry name" value="purM"/>
    <property type="match status" value="1"/>
</dbReference>
<accession>A0A850GZ20</accession>
<dbReference type="InterPro" id="IPR016188">
    <property type="entry name" value="PurM-like_N"/>
</dbReference>
<comment type="catalytic activity">
    <reaction evidence="14 15">
        <text>2-formamido-N(1)-(5-O-phospho-beta-D-ribosyl)acetamidine + ATP = 5-amino-1-(5-phospho-beta-D-ribosyl)imidazole + ADP + phosphate + H(+)</text>
        <dbReference type="Rhea" id="RHEA:23032"/>
        <dbReference type="ChEBI" id="CHEBI:15378"/>
        <dbReference type="ChEBI" id="CHEBI:30616"/>
        <dbReference type="ChEBI" id="CHEBI:43474"/>
        <dbReference type="ChEBI" id="CHEBI:137981"/>
        <dbReference type="ChEBI" id="CHEBI:147287"/>
        <dbReference type="ChEBI" id="CHEBI:456216"/>
        <dbReference type="EC" id="6.3.3.1"/>
    </reaction>
</comment>
<dbReference type="SUPFAM" id="SSF55326">
    <property type="entry name" value="PurM N-terminal domain-like"/>
    <property type="match status" value="1"/>
</dbReference>
<sequence length="369" mass="38669">MAARMNSDKRSYTYEDAGVSIDAGNALVKAIGPLVKATARPGADSEIGGFGGFFDPKAAGYRDPLLVAANDGVGTKVKLAIDYDRHDTIGQDLVAMCVNDLIVQGAEPLFFLDYFATGKLETGIAERVVASIAEGCKLAGCALIGGETAEMPGMYAAGDYDLAGFCVGAVERGEQLTGEKVGAGHVLIGLASSGVHSNGYSLVRRLAEDKGWKLDRPAPFDFERLLIDTLIAPTRIYVANLLPLIHAGRIDALAHITGGGLLENIPRVLPNGCHALVDADSWPQTALMGFLQGQGNIEPEEMARTFNCGIGMVLAVAPGSADEVLAELANFGETAYRIGRIESGAKGCTVRGSSGTWSARGDWNAVHNA</sequence>
<keyword evidence="7 15" id="KW-0436">Ligase</keyword>
<dbReference type="InterPro" id="IPR036921">
    <property type="entry name" value="PurM-like_N_sf"/>
</dbReference>
<keyword evidence="6 15" id="KW-0963">Cytoplasm</keyword>
<reference evidence="18 19" key="1">
    <citation type="submission" date="2020-06" db="EMBL/GenBank/DDBJ databases">
        <title>Altererythrobacter sp. HHU K3-1.</title>
        <authorList>
            <person name="Zhang D."/>
            <person name="Xue H."/>
        </authorList>
    </citation>
    <scope>NUCLEOTIDE SEQUENCE [LARGE SCALE GENOMIC DNA]</scope>
    <source>
        <strain evidence="18 19">HHU K3-1</strain>
    </source>
</reference>
<feature type="domain" description="PurM-like N-terminal" evidence="16">
    <location>
        <begin position="66"/>
        <end position="170"/>
    </location>
</feature>
<dbReference type="InterPro" id="IPR036676">
    <property type="entry name" value="PurM-like_C_sf"/>
</dbReference>
<dbReference type="FunFam" id="3.30.1330.10:FF:000001">
    <property type="entry name" value="Phosphoribosylformylglycinamidine cyclo-ligase"/>
    <property type="match status" value="1"/>
</dbReference>
<dbReference type="InterPro" id="IPR010918">
    <property type="entry name" value="PurM-like_C_dom"/>
</dbReference>
<dbReference type="Gene3D" id="3.30.1330.10">
    <property type="entry name" value="PurM-like, N-terminal domain"/>
    <property type="match status" value="1"/>
</dbReference>
<evidence type="ECO:0000256" key="7">
    <source>
        <dbReference type="ARBA" id="ARBA00022598"/>
    </source>
</evidence>
<dbReference type="Proteomes" id="UP000561438">
    <property type="component" value="Unassembled WGS sequence"/>
</dbReference>
<dbReference type="EMBL" id="JABWGV010000001">
    <property type="protein sequence ID" value="NVD43627.1"/>
    <property type="molecule type" value="Genomic_DNA"/>
</dbReference>
<evidence type="ECO:0000256" key="2">
    <source>
        <dbReference type="ARBA" id="ARBA00004686"/>
    </source>
</evidence>
<dbReference type="Gene3D" id="3.90.650.10">
    <property type="entry name" value="PurM-like C-terminal domain"/>
    <property type="match status" value="1"/>
</dbReference>
<evidence type="ECO:0000256" key="14">
    <source>
        <dbReference type="ARBA" id="ARBA00049057"/>
    </source>
</evidence>
<comment type="similarity">
    <text evidence="3 15">Belongs to the AIR synthase family.</text>
</comment>
<dbReference type="Pfam" id="PF00586">
    <property type="entry name" value="AIRS"/>
    <property type="match status" value="1"/>
</dbReference>
<comment type="pathway">
    <text evidence="2 15">Purine metabolism; IMP biosynthesis via de novo pathway; 5-amino-1-(5-phospho-D-ribosyl)imidazole from N(2)-formyl-N(1)-(5-phospho-D-ribosyl)glycinamide: step 2/2.</text>
</comment>
<comment type="subcellular location">
    <subcellularLocation>
        <location evidence="1 15">Cytoplasm</location>
    </subcellularLocation>
</comment>
<evidence type="ECO:0000256" key="11">
    <source>
        <dbReference type="ARBA" id="ARBA00031908"/>
    </source>
</evidence>
<keyword evidence="19" id="KW-1185">Reference proteome</keyword>
<dbReference type="PANTHER" id="PTHR10520">
    <property type="entry name" value="TRIFUNCTIONAL PURINE BIOSYNTHETIC PROTEIN ADENOSINE-3-RELATED"/>
    <property type="match status" value="1"/>
</dbReference>
<dbReference type="PANTHER" id="PTHR10520:SF12">
    <property type="entry name" value="TRIFUNCTIONAL PURINE BIOSYNTHETIC PROTEIN ADENOSINE-3"/>
    <property type="match status" value="1"/>
</dbReference>
<evidence type="ECO:0000256" key="12">
    <source>
        <dbReference type="ARBA" id="ARBA00032931"/>
    </source>
</evidence>
<dbReference type="SUPFAM" id="SSF56042">
    <property type="entry name" value="PurM C-terminal domain-like"/>
    <property type="match status" value="1"/>
</dbReference>
<evidence type="ECO:0000256" key="9">
    <source>
        <dbReference type="ARBA" id="ARBA00022755"/>
    </source>
</evidence>
<dbReference type="Pfam" id="PF02769">
    <property type="entry name" value="AIRS_C"/>
    <property type="match status" value="1"/>
</dbReference>
<proteinExistence type="inferred from homology"/>
<keyword evidence="10 15" id="KW-0067">ATP-binding</keyword>
<dbReference type="HAMAP" id="MF_00741">
    <property type="entry name" value="AIRS"/>
    <property type="match status" value="1"/>
</dbReference>
<comment type="caution">
    <text evidence="18">The sequence shown here is derived from an EMBL/GenBank/DDBJ whole genome shotgun (WGS) entry which is preliminary data.</text>
</comment>
<evidence type="ECO:0000256" key="13">
    <source>
        <dbReference type="ARBA" id="ARBA00033093"/>
    </source>
</evidence>
<evidence type="ECO:0000259" key="16">
    <source>
        <dbReference type="Pfam" id="PF00586"/>
    </source>
</evidence>
<dbReference type="GO" id="GO:0005829">
    <property type="term" value="C:cytosol"/>
    <property type="evidence" value="ECO:0007669"/>
    <property type="project" value="TreeGrafter"/>
</dbReference>